<dbReference type="EMBL" id="JANBVO010000020">
    <property type="protein sequence ID" value="KAJ9143062.1"/>
    <property type="molecule type" value="Genomic_DNA"/>
</dbReference>
<dbReference type="Proteomes" id="UP001174694">
    <property type="component" value="Unassembled WGS sequence"/>
</dbReference>
<protein>
    <submittedName>
        <fullName evidence="1">Uncharacterized protein</fullName>
    </submittedName>
</protein>
<evidence type="ECO:0000313" key="1">
    <source>
        <dbReference type="EMBL" id="KAJ9143062.1"/>
    </source>
</evidence>
<comment type="caution">
    <text evidence="1">The sequence shown here is derived from an EMBL/GenBank/DDBJ whole genome shotgun (WGS) entry which is preliminary data.</text>
</comment>
<keyword evidence="2" id="KW-1185">Reference proteome</keyword>
<evidence type="ECO:0000313" key="2">
    <source>
        <dbReference type="Proteomes" id="UP001174694"/>
    </source>
</evidence>
<accession>A0AA38R9Y6</accession>
<name>A0AA38R9Y6_9PEZI</name>
<reference evidence="1" key="1">
    <citation type="submission" date="2022-07" db="EMBL/GenBank/DDBJ databases">
        <title>Fungi with potential for degradation of polypropylene.</title>
        <authorList>
            <person name="Gostincar C."/>
        </authorList>
    </citation>
    <scope>NUCLEOTIDE SEQUENCE</scope>
    <source>
        <strain evidence="1">EXF-13308</strain>
    </source>
</reference>
<proteinExistence type="predicted"/>
<organism evidence="1 2">
    <name type="scientific">Pleurostoma richardsiae</name>
    <dbReference type="NCBI Taxonomy" id="41990"/>
    <lineage>
        <taxon>Eukaryota</taxon>
        <taxon>Fungi</taxon>
        <taxon>Dikarya</taxon>
        <taxon>Ascomycota</taxon>
        <taxon>Pezizomycotina</taxon>
        <taxon>Sordariomycetes</taxon>
        <taxon>Sordariomycetidae</taxon>
        <taxon>Calosphaeriales</taxon>
        <taxon>Pleurostomataceae</taxon>
        <taxon>Pleurostoma</taxon>
    </lineage>
</organism>
<gene>
    <name evidence="1" type="ORF">NKR23_g6777</name>
</gene>
<sequence>MFLGAVITSGAFTTDYPTPNVNDIQECATEQNSRAVLLAASVATVHDAATEARDIADASYENQTNLDGYVERFIRRQVDECRQALRGICRTLGLDWDEMLATGRMIEVDLYKQPPIPSFRKDGTDDNAGRDA</sequence>
<dbReference type="AlphaFoldDB" id="A0AA38R9Y6"/>